<dbReference type="GO" id="GO:0006511">
    <property type="term" value="P:ubiquitin-dependent protein catabolic process"/>
    <property type="evidence" value="ECO:0007669"/>
    <property type="project" value="InterPro"/>
</dbReference>
<proteinExistence type="inferred from homology"/>
<evidence type="ECO:0000256" key="2">
    <source>
        <dbReference type="ARBA" id="ARBA00009993"/>
    </source>
</evidence>
<accession>A0AAE0NTV8</accession>
<dbReference type="AlphaFoldDB" id="A0AAE0NTV8"/>
<comment type="subcellular location">
    <subcellularLocation>
        <location evidence="1">Nucleus</location>
    </subcellularLocation>
</comment>
<dbReference type="SMART" id="SM00512">
    <property type="entry name" value="Skp1"/>
    <property type="match status" value="1"/>
</dbReference>
<gene>
    <name evidence="7" type="ORF">B0H63DRAFT_521605</name>
</gene>
<dbReference type="EMBL" id="JAULSW010000003">
    <property type="protein sequence ID" value="KAK3387559.1"/>
    <property type="molecule type" value="Genomic_DNA"/>
</dbReference>
<dbReference type="InterPro" id="IPR039948">
    <property type="entry name" value="ELC1"/>
</dbReference>
<evidence type="ECO:0000256" key="5">
    <source>
        <dbReference type="ARBA" id="ARBA00045385"/>
    </source>
</evidence>
<evidence type="ECO:0000256" key="3">
    <source>
        <dbReference type="ARBA" id="ARBA00021347"/>
    </source>
</evidence>
<comment type="caution">
    <text evidence="7">The sequence shown here is derived from an EMBL/GenBank/DDBJ whole genome shotgun (WGS) entry which is preliminary data.</text>
</comment>
<evidence type="ECO:0000313" key="7">
    <source>
        <dbReference type="EMBL" id="KAK3387559.1"/>
    </source>
</evidence>
<dbReference type="SUPFAM" id="SSF54695">
    <property type="entry name" value="POZ domain"/>
    <property type="match status" value="1"/>
</dbReference>
<reference evidence="7" key="1">
    <citation type="journal article" date="2023" name="Mol. Phylogenet. Evol.">
        <title>Genome-scale phylogeny and comparative genomics of the fungal order Sordariales.</title>
        <authorList>
            <person name="Hensen N."/>
            <person name="Bonometti L."/>
            <person name="Westerberg I."/>
            <person name="Brannstrom I.O."/>
            <person name="Guillou S."/>
            <person name="Cros-Aarteil S."/>
            <person name="Calhoun S."/>
            <person name="Haridas S."/>
            <person name="Kuo A."/>
            <person name="Mondo S."/>
            <person name="Pangilinan J."/>
            <person name="Riley R."/>
            <person name="LaButti K."/>
            <person name="Andreopoulos B."/>
            <person name="Lipzen A."/>
            <person name="Chen C."/>
            <person name="Yan M."/>
            <person name="Daum C."/>
            <person name="Ng V."/>
            <person name="Clum A."/>
            <person name="Steindorff A."/>
            <person name="Ohm R.A."/>
            <person name="Martin F."/>
            <person name="Silar P."/>
            <person name="Natvig D.O."/>
            <person name="Lalanne C."/>
            <person name="Gautier V."/>
            <person name="Ament-Velasquez S.L."/>
            <person name="Kruys A."/>
            <person name="Hutchinson M.I."/>
            <person name="Powell A.J."/>
            <person name="Barry K."/>
            <person name="Miller A.N."/>
            <person name="Grigoriev I.V."/>
            <person name="Debuchy R."/>
            <person name="Gladieux P."/>
            <person name="Hiltunen Thoren M."/>
            <person name="Johannesson H."/>
        </authorList>
    </citation>
    <scope>NUCLEOTIDE SEQUENCE</scope>
    <source>
        <strain evidence="7">CBS 232.78</strain>
    </source>
</reference>
<name>A0AAE0NTV8_9PEZI</name>
<dbReference type="PANTHER" id="PTHR20648">
    <property type="entry name" value="ELONGIN-C"/>
    <property type="match status" value="1"/>
</dbReference>
<protein>
    <recommendedName>
        <fullName evidence="3">Elongin-C</fullName>
    </recommendedName>
</protein>
<comment type="function">
    <text evidence="5">Essential component of the SCF (SKP1-CUL1-F-box protein) E3 ubiquitin ligase complexes, which mediate the ubiquitination and subsequent proteasomal degradation of target proteins. Controls sulfur metabolite repression, probably by mediating the inactivation or degradation of the metR transcription factor.</text>
</comment>
<dbReference type="InterPro" id="IPR001232">
    <property type="entry name" value="SKP1-like"/>
</dbReference>
<dbReference type="Proteomes" id="UP001285441">
    <property type="component" value="Unassembled WGS sequence"/>
</dbReference>
<dbReference type="Pfam" id="PF03931">
    <property type="entry name" value="Skp1_POZ"/>
    <property type="match status" value="1"/>
</dbReference>
<evidence type="ECO:0000256" key="4">
    <source>
        <dbReference type="ARBA" id="ARBA00023242"/>
    </source>
</evidence>
<dbReference type="Gene3D" id="3.30.710.10">
    <property type="entry name" value="Potassium Channel Kv1.1, Chain A"/>
    <property type="match status" value="1"/>
</dbReference>
<evidence type="ECO:0000313" key="8">
    <source>
        <dbReference type="Proteomes" id="UP001285441"/>
    </source>
</evidence>
<feature type="domain" description="SKP1 component POZ" evidence="6">
    <location>
        <begin position="5"/>
        <end position="67"/>
    </location>
</feature>
<keyword evidence="4" id="KW-0539">Nucleus</keyword>
<dbReference type="InterPro" id="IPR011333">
    <property type="entry name" value="SKP1/BTB/POZ_sf"/>
</dbReference>
<evidence type="ECO:0000256" key="1">
    <source>
        <dbReference type="ARBA" id="ARBA00004123"/>
    </source>
</evidence>
<keyword evidence="8" id="KW-1185">Reference proteome</keyword>
<dbReference type="InterPro" id="IPR016073">
    <property type="entry name" value="Skp1_comp_POZ"/>
</dbReference>
<evidence type="ECO:0000259" key="6">
    <source>
        <dbReference type="Pfam" id="PF03931"/>
    </source>
</evidence>
<comment type="similarity">
    <text evidence="2">Belongs to the SKP1 family.</text>
</comment>
<dbReference type="FunFam" id="3.30.710.10:FF:000035">
    <property type="entry name" value="Elongin C transcription elongation factor"/>
    <property type="match status" value="1"/>
</dbReference>
<sequence>MASKYITLISGDGYEFVVLREAAMISPTITGMLRNQFAEAKTGRCLFPEINGVILGKVVEYFNYYHKNRDKEDVLDMEIPVDLCLVLIEVADFFGLDEQQS</sequence>
<organism evidence="7 8">
    <name type="scientific">Podospora didyma</name>
    <dbReference type="NCBI Taxonomy" id="330526"/>
    <lineage>
        <taxon>Eukaryota</taxon>
        <taxon>Fungi</taxon>
        <taxon>Dikarya</taxon>
        <taxon>Ascomycota</taxon>
        <taxon>Pezizomycotina</taxon>
        <taxon>Sordariomycetes</taxon>
        <taxon>Sordariomycetidae</taxon>
        <taxon>Sordariales</taxon>
        <taxon>Podosporaceae</taxon>
        <taxon>Podospora</taxon>
    </lineage>
</organism>
<reference evidence="7" key="2">
    <citation type="submission" date="2023-06" db="EMBL/GenBank/DDBJ databases">
        <authorList>
            <consortium name="Lawrence Berkeley National Laboratory"/>
            <person name="Haridas S."/>
            <person name="Hensen N."/>
            <person name="Bonometti L."/>
            <person name="Westerberg I."/>
            <person name="Brannstrom I.O."/>
            <person name="Guillou S."/>
            <person name="Cros-Aarteil S."/>
            <person name="Calhoun S."/>
            <person name="Kuo A."/>
            <person name="Mondo S."/>
            <person name="Pangilinan J."/>
            <person name="Riley R."/>
            <person name="LaButti K."/>
            <person name="Andreopoulos B."/>
            <person name="Lipzen A."/>
            <person name="Chen C."/>
            <person name="Yanf M."/>
            <person name="Daum C."/>
            <person name="Ng V."/>
            <person name="Clum A."/>
            <person name="Steindorff A."/>
            <person name="Ohm R."/>
            <person name="Martin F."/>
            <person name="Silar P."/>
            <person name="Natvig D."/>
            <person name="Lalanne C."/>
            <person name="Gautier V."/>
            <person name="Ament-velasquez S.L."/>
            <person name="Kruys A."/>
            <person name="Hutchinson M.I."/>
            <person name="Powell A.J."/>
            <person name="Barry K."/>
            <person name="Miller A.N."/>
            <person name="Grigoriev I.V."/>
            <person name="Debuchy R."/>
            <person name="Gladieux P."/>
            <person name="Thoren M.H."/>
            <person name="Johannesson H."/>
        </authorList>
    </citation>
    <scope>NUCLEOTIDE SEQUENCE</scope>
    <source>
        <strain evidence="7">CBS 232.78</strain>
    </source>
</reference>
<dbReference type="GO" id="GO:0005634">
    <property type="term" value="C:nucleus"/>
    <property type="evidence" value="ECO:0007669"/>
    <property type="project" value="UniProtKB-SubCell"/>
</dbReference>